<dbReference type="AlphaFoldDB" id="A0A4V2W253"/>
<comment type="similarity">
    <text evidence="3 4">Belongs to the bacterial glucokinase family.</text>
</comment>
<keyword evidence="3" id="KW-0963">Cytoplasm</keyword>
<dbReference type="GO" id="GO:0005536">
    <property type="term" value="F:D-glucose binding"/>
    <property type="evidence" value="ECO:0007669"/>
    <property type="project" value="InterPro"/>
</dbReference>
<dbReference type="HAMAP" id="MF_00524">
    <property type="entry name" value="Glucokinase"/>
    <property type="match status" value="1"/>
</dbReference>
<dbReference type="InterPro" id="IPR003836">
    <property type="entry name" value="Glucokinase"/>
</dbReference>
<dbReference type="SUPFAM" id="SSF53067">
    <property type="entry name" value="Actin-like ATPase domain"/>
    <property type="match status" value="1"/>
</dbReference>
<dbReference type="GO" id="GO:0005524">
    <property type="term" value="F:ATP binding"/>
    <property type="evidence" value="ECO:0007669"/>
    <property type="project" value="UniProtKB-UniRule"/>
</dbReference>
<dbReference type="Gene3D" id="3.30.420.40">
    <property type="match status" value="1"/>
</dbReference>
<proteinExistence type="inferred from homology"/>
<dbReference type="NCBIfam" id="TIGR00749">
    <property type="entry name" value="glk"/>
    <property type="match status" value="1"/>
</dbReference>
<dbReference type="EMBL" id="SMCO01000006">
    <property type="protein sequence ID" value="TCV86739.1"/>
    <property type="molecule type" value="Genomic_DNA"/>
</dbReference>
<dbReference type="NCBIfam" id="NF001415">
    <property type="entry name" value="PRK00292.1-2"/>
    <property type="match status" value="1"/>
</dbReference>
<keyword evidence="3" id="KW-0547">Nucleotide-binding</keyword>
<evidence type="ECO:0000313" key="5">
    <source>
        <dbReference type="EMBL" id="TCV86739.1"/>
    </source>
</evidence>
<keyword evidence="3" id="KW-0067">ATP-binding</keyword>
<dbReference type="Gene3D" id="3.40.367.20">
    <property type="match status" value="1"/>
</dbReference>
<evidence type="ECO:0000256" key="2">
    <source>
        <dbReference type="ARBA" id="ARBA00022777"/>
    </source>
</evidence>
<dbReference type="GO" id="GO:0006096">
    <property type="term" value="P:glycolytic process"/>
    <property type="evidence" value="ECO:0007669"/>
    <property type="project" value="UniProtKB-UniRule"/>
</dbReference>
<evidence type="ECO:0000256" key="4">
    <source>
        <dbReference type="RuleBase" id="RU004046"/>
    </source>
</evidence>
<keyword evidence="1 3" id="KW-0808">Transferase</keyword>
<dbReference type="OrthoDB" id="257751at2"/>
<comment type="caution">
    <text evidence="5">The sequence shown here is derived from an EMBL/GenBank/DDBJ whole genome shotgun (WGS) entry which is preliminary data.</text>
</comment>
<keyword evidence="3" id="KW-0324">Glycolysis</keyword>
<dbReference type="PANTHER" id="PTHR47363">
    <property type="entry name" value="GLUCOKINASE"/>
    <property type="match status" value="1"/>
</dbReference>
<dbReference type="RefSeq" id="WP_124948156.1">
    <property type="nucleotide sequence ID" value="NZ_BHVT01000076.1"/>
</dbReference>
<evidence type="ECO:0000256" key="3">
    <source>
        <dbReference type="HAMAP-Rule" id="MF_00524"/>
    </source>
</evidence>
<keyword evidence="2 3" id="KW-0418">Kinase</keyword>
<dbReference type="InterPro" id="IPR043129">
    <property type="entry name" value="ATPase_NBD"/>
</dbReference>
<organism evidence="5 6">
    <name type="scientific">Sulfurirhabdus autotrophica</name>
    <dbReference type="NCBI Taxonomy" id="1706046"/>
    <lineage>
        <taxon>Bacteria</taxon>
        <taxon>Pseudomonadati</taxon>
        <taxon>Pseudomonadota</taxon>
        <taxon>Betaproteobacteria</taxon>
        <taxon>Nitrosomonadales</taxon>
        <taxon>Sulfuricellaceae</taxon>
        <taxon>Sulfurirhabdus</taxon>
    </lineage>
</organism>
<comment type="catalytic activity">
    <reaction evidence="3">
        <text>D-glucose + ATP = D-glucose 6-phosphate + ADP + H(+)</text>
        <dbReference type="Rhea" id="RHEA:17825"/>
        <dbReference type="ChEBI" id="CHEBI:4167"/>
        <dbReference type="ChEBI" id="CHEBI:15378"/>
        <dbReference type="ChEBI" id="CHEBI:30616"/>
        <dbReference type="ChEBI" id="CHEBI:61548"/>
        <dbReference type="ChEBI" id="CHEBI:456216"/>
        <dbReference type="EC" id="2.7.1.2"/>
    </reaction>
</comment>
<evidence type="ECO:0000313" key="6">
    <source>
        <dbReference type="Proteomes" id="UP000295367"/>
    </source>
</evidence>
<dbReference type="GO" id="GO:0005737">
    <property type="term" value="C:cytoplasm"/>
    <property type="evidence" value="ECO:0007669"/>
    <property type="project" value="UniProtKB-SubCell"/>
</dbReference>
<sequence length="341" mass="36306">MTVQHSNQAGKLILAGDIGGTKTLLLVAEVTGNQVRVVHEQRFSSAAYSSIVPMVQELMQALSSVENPQRKIDSACFGVAGPINGRFAKLTNLTWSLDADEIAKACEFTNVKLINDFEAVGYGIEALDVHDFVTLQQGHLEAQGPRVVLGAGTGLGVCFLTLCGDHYQVFPSEGGHVDFAPADELESTLLRYLRNIFGHVSYERILSGSGLVAIYEFLLQNNVSQPPLELKQAMQAGDAAAAIAAFALSGKDPLASEALDLFVKIYGAQAGNLALTLLTKGGVYVAGGIAPKIIDRIKSGGFMQTFLDKGRYKQMLSNIPVNVIVNEKVGLLGAALVASRL</sequence>
<dbReference type="GO" id="GO:0004340">
    <property type="term" value="F:glucokinase activity"/>
    <property type="evidence" value="ECO:0007669"/>
    <property type="project" value="UniProtKB-UniRule"/>
</dbReference>
<evidence type="ECO:0000256" key="1">
    <source>
        <dbReference type="ARBA" id="ARBA00022679"/>
    </source>
</evidence>
<dbReference type="CDD" id="cd24008">
    <property type="entry name" value="ASKHA_NBD_GLK"/>
    <property type="match status" value="1"/>
</dbReference>
<protein>
    <recommendedName>
        <fullName evidence="3">Glucokinase</fullName>
        <ecNumber evidence="3">2.7.1.2</ecNumber>
    </recommendedName>
    <alternativeName>
        <fullName evidence="3">Glucose kinase</fullName>
    </alternativeName>
</protein>
<feature type="binding site" evidence="3">
    <location>
        <begin position="16"/>
        <end position="21"/>
    </location>
    <ligand>
        <name>ATP</name>
        <dbReference type="ChEBI" id="CHEBI:30616"/>
    </ligand>
</feature>
<dbReference type="EC" id="2.7.1.2" evidence="3"/>
<reference evidence="5 6" key="1">
    <citation type="submission" date="2019-03" db="EMBL/GenBank/DDBJ databases">
        <title>Genomic Encyclopedia of Type Strains, Phase IV (KMG-IV): sequencing the most valuable type-strain genomes for metagenomic binning, comparative biology and taxonomic classification.</title>
        <authorList>
            <person name="Goeker M."/>
        </authorList>
    </citation>
    <scope>NUCLEOTIDE SEQUENCE [LARGE SCALE GENOMIC DNA]</scope>
    <source>
        <strain evidence="5 6">DSM 100309</strain>
    </source>
</reference>
<accession>A0A4V2W253</accession>
<dbReference type="Pfam" id="PF02685">
    <property type="entry name" value="Glucokinase"/>
    <property type="match status" value="1"/>
</dbReference>
<dbReference type="Proteomes" id="UP000295367">
    <property type="component" value="Unassembled WGS sequence"/>
</dbReference>
<dbReference type="PANTHER" id="PTHR47363:SF1">
    <property type="entry name" value="GLUCOKINASE"/>
    <property type="match status" value="1"/>
</dbReference>
<keyword evidence="6" id="KW-1185">Reference proteome</keyword>
<name>A0A4V2W253_9PROT</name>
<comment type="subcellular location">
    <subcellularLocation>
        <location evidence="3">Cytoplasm</location>
    </subcellularLocation>
</comment>
<gene>
    <name evidence="3" type="primary">glk</name>
    <name evidence="5" type="ORF">EDC63_106100</name>
</gene>